<dbReference type="AlphaFoldDB" id="A0AAN6YKT4"/>
<keyword evidence="2" id="KW-0812">Transmembrane</keyword>
<protein>
    <submittedName>
        <fullName evidence="3">Uncharacterized protein</fullName>
    </submittedName>
</protein>
<feature type="region of interest" description="Disordered" evidence="1">
    <location>
        <begin position="161"/>
        <end position="181"/>
    </location>
</feature>
<keyword evidence="2" id="KW-0472">Membrane</keyword>
<feature type="transmembrane region" description="Helical" evidence="2">
    <location>
        <begin position="33"/>
        <end position="58"/>
    </location>
</feature>
<name>A0AAN6YKT4_9PEZI</name>
<organism evidence="3 4">
    <name type="scientific">Podospora fimiseda</name>
    <dbReference type="NCBI Taxonomy" id="252190"/>
    <lineage>
        <taxon>Eukaryota</taxon>
        <taxon>Fungi</taxon>
        <taxon>Dikarya</taxon>
        <taxon>Ascomycota</taxon>
        <taxon>Pezizomycotina</taxon>
        <taxon>Sordariomycetes</taxon>
        <taxon>Sordariomycetidae</taxon>
        <taxon>Sordariales</taxon>
        <taxon>Podosporaceae</taxon>
        <taxon>Podospora</taxon>
    </lineage>
</organism>
<evidence type="ECO:0000313" key="4">
    <source>
        <dbReference type="Proteomes" id="UP001301958"/>
    </source>
</evidence>
<keyword evidence="2" id="KW-1133">Transmembrane helix</keyword>
<keyword evidence="4" id="KW-1185">Reference proteome</keyword>
<evidence type="ECO:0000256" key="2">
    <source>
        <dbReference type="SAM" id="Phobius"/>
    </source>
</evidence>
<gene>
    <name evidence="3" type="ORF">QBC38DRAFT_449923</name>
</gene>
<sequence>MAPHLLTNRQFSSNSQFPSVSSPKKLGPAIHPAAIFGIVAGVIIFLVFCFYIVFFCILKKALTNKDYGVLHTLRRATSCRHRHNNVGMNMTNSAGPGMYAPGFGHYHQEGQGYMGGGQFPGGGGMPPGYYNNAGNDGFGHEFKGAHGDGGGGFGGGHHGGDAGGMGGGTTGGGGAGATGGN</sequence>
<reference evidence="3" key="2">
    <citation type="submission" date="2023-05" db="EMBL/GenBank/DDBJ databases">
        <authorList>
            <consortium name="Lawrence Berkeley National Laboratory"/>
            <person name="Steindorff A."/>
            <person name="Hensen N."/>
            <person name="Bonometti L."/>
            <person name="Westerberg I."/>
            <person name="Brannstrom I.O."/>
            <person name="Guillou S."/>
            <person name="Cros-Aarteil S."/>
            <person name="Calhoun S."/>
            <person name="Haridas S."/>
            <person name="Kuo A."/>
            <person name="Mondo S."/>
            <person name="Pangilinan J."/>
            <person name="Riley R."/>
            <person name="Labutti K."/>
            <person name="Andreopoulos B."/>
            <person name="Lipzen A."/>
            <person name="Chen C."/>
            <person name="Yanf M."/>
            <person name="Daum C."/>
            <person name="Ng V."/>
            <person name="Clum A."/>
            <person name="Ohm R."/>
            <person name="Martin F."/>
            <person name="Silar P."/>
            <person name="Natvig D."/>
            <person name="Lalanne C."/>
            <person name="Gautier V."/>
            <person name="Ament-Velasquez S.L."/>
            <person name="Kruys A."/>
            <person name="Hutchinson M.I."/>
            <person name="Powell A.J."/>
            <person name="Barry K."/>
            <person name="Miller A.N."/>
            <person name="Grigoriev I.V."/>
            <person name="Debuchy R."/>
            <person name="Gladieux P."/>
            <person name="Thoren M.H."/>
            <person name="Johannesson H."/>
        </authorList>
    </citation>
    <scope>NUCLEOTIDE SEQUENCE</scope>
    <source>
        <strain evidence="3">CBS 990.96</strain>
    </source>
</reference>
<dbReference type="Proteomes" id="UP001301958">
    <property type="component" value="Unassembled WGS sequence"/>
</dbReference>
<dbReference type="EMBL" id="MU865717">
    <property type="protein sequence ID" value="KAK4220556.1"/>
    <property type="molecule type" value="Genomic_DNA"/>
</dbReference>
<evidence type="ECO:0000313" key="3">
    <source>
        <dbReference type="EMBL" id="KAK4220556.1"/>
    </source>
</evidence>
<accession>A0AAN6YKT4</accession>
<proteinExistence type="predicted"/>
<comment type="caution">
    <text evidence="3">The sequence shown here is derived from an EMBL/GenBank/DDBJ whole genome shotgun (WGS) entry which is preliminary data.</text>
</comment>
<evidence type="ECO:0000256" key="1">
    <source>
        <dbReference type="SAM" id="MobiDB-lite"/>
    </source>
</evidence>
<reference evidence="3" key="1">
    <citation type="journal article" date="2023" name="Mol. Phylogenet. Evol.">
        <title>Genome-scale phylogeny and comparative genomics of the fungal order Sordariales.</title>
        <authorList>
            <person name="Hensen N."/>
            <person name="Bonometti L."/>
            <person name="Westerberg I."/>
            <person name="Brannstrom I.O."/>
            <person name="Guillou S."/>
            <person name="Cros-Aarteil S."/>
            <person name="Calhoun S."/>
            <person name="Haridas S."/>
            <person name="Kuo A."/>
            <person name="Mondo S."/>
            <person name="Pangilinan J."/>
            <person name="Riley R."/>
            <person name="LaButti K."/>
            <person name="Andreopoulos B."/>
            <person name="Lipzen A."/>
            <person name="Chen C."/>
            <person name="Yan M."/>
            <person name="Daum C."/>
            <person name="Ng V."/>
            <person name="Clum A."/>
            <person name="Steindorff A."/>
            <person name="Ohm R.A."/>
            <person name="Martin F."/>
            <person name="Silar P."/>
            <person name="Natvig D.O."/>
            <person name="Lalanne C."/>
            <person name="Gautier V."/>
            <person name="Ament-Velasquez S.L."/>
            <person name="Kruys A."/>
            <person name="Hutchinson M.I."/>
            <person name="Powell A.J."/>
            <person name="Barry K."/>
            <person name="Miller A.N."/>
            <person name="Grigoriev I.V."/>
            <person name="Debuchy R."/>
            <person name="Gladieux P."/>
            <person name="Hiltunen Thoren M."/>
            <person name="Johannesson H."/>
        </authorList>
    </citation>
    <scope>NUCLEOTIDE SEQUENCE</scope>
    <source>
        <strain evidence="3">CBS 990.96</strain>
    </source>
</reference>